<dbReference type="RefSeq" id="WP_310367160.1">
    <property type="nucleotide sequence ID" value="NZ_JAVDYB010000001.1"/>
</dbReference>
<proteinExistence type="predicted"/>
<feature type="region of interest" description="Disordered" evidence="1">
    <location>
        <begin position="1"/>
        <end position="28"/>
    </location>
</feature>
<feature type="compositionally biased region" description="Low complexity" evidence="1">
    <location>
        <begin position="9"/>
        <end position="18"/>
    </location>
</feature>
<gene>
    <name evidence="2" type="ORF">J2S41_002560</name>
</gene>
<comment type="caution">
    <text evidence="2">The sequence shown here is derived from an EMBL/GenBank/DDBJ whole genome shotgun (WGS) entry which is preliminary data.</text>
</comment>
<reference evidence="2" key="1">
    <citation type="submission" date="2023-07" db="EMBL/GenBank/DDBJ databases">
        <title>Sequencing the genomes of 1000 actinobacteria strains.</title>
        <authorList>
            <person name="Klenk H.-P."/>
        </authorList>
    </citation>
    <scope>NUCLEOTIDE SEQUENCE</scope>
    <source>
        <strain evidence="2">DSM 44707</strain>
    </source>
</reference>
<keyword evidence="3" id="KW-1185">Reference proteome</keyword>
<sequence length="436" mass="44494">MRSTQWARDLLGPADPARAPGPVPPPVPARALIARADRTPDAVLTVRSGTASIAPAVAGRPAGEARVPRRAVLIGAAAGVSGVALGSTVLARAFPGGAAPESAAPAGSAPYWDDVLSPIAFEITEGAPPAADRLRELAGRLTPSTAEAGTGGYLASHERFWERGRFAAPGAVPAGPGSPSRPGTPASPDGARSWPGPPGTPSGVPATPHVTPPASGATAVPPNSPPGGASPAGTPSRTAGTDAGPWPGPDAPAGAPDAGVAYDRWVWWAPGEQAERASALRLEYVSAAARDRWHANEVPSPAPQSENTTGSDVRTTDELIAGLTGAGRRETIETAIAIARRGTDCAGRARFLRALADTGPRWLWRGGVTDRLGRAGMAISVEPDDSDPGRAVLVFHPGTGELLCVERSRPDEHGGQLDAYHMVLGSRLVSESGRTW</sequence>
<feature type="compositionally biased region" description="Pro residues" evidence="1">
    <location>
        <begin position="19"/>
        <end position="28"/>
    </location>
</feature>
<feature type="compositionally biased region" description="Low complexity" evidence="1">
    <location>
        <begin position="168"/>
        <end position="188"/>
    </location>
</feature>
<feature type="compositionally biased region" description="Low complexity" evidence="1">
    <location>
        <begin position="226"/>
        <end position="257"/>
    </location>
</feature>
<evidence type="ECO:0000313" key="2">
    <source>
        <dbReference type="EMBL" id="MDR7275782.1"/>
    </source>
</evidence>
<name>A0AAE3YMH4_9ACTN</name>
<feature type="region of interest" description="Disordered" evidence="1">
    <location>
        <begin position="168"/>
        <end position="257"/>
    </location>
</feature>
<evidence type="ECO:0000313" key="3">
    <source>
        <dbReference type="Proteomes" id="UP001183643"/>
    </source>
</evidence>
<protein>
    <submittedName>
        <fullName evidence="2">Uncharacterized protein</fullName>
    </submittedName>
</protein>
<dbReference type="AlphaFoldDB" id="A0AAE3YMH4"/>
<dbReference type="Proteomes" id="UP001183643">
    <property type="component" value="Unassembled WGS sequence"/>
</dbReference>
<dbReference type="EMBL" id="JAVDYB010000001">
    <property type="protein sequence ID" value="MDR7275782.1"/>
    <property type="molecule type" value="Genomic_DNA"/>
</dbReference>
<evidence type="ECO:0000256" key="1">
    <source>
        <dbReference type="SAM" id="MobiDB-lite"/>
    </source>
</evidence>
<organism evidence="2 3">
    <name type="scientific">Catenuloplanes atrovinosus</name>
    <dbReference type="NCBI Taxonomy" id="137266"/>
    <lineage>
        <taxon>Bacteria</taxon>
        <taxon>Bacillati</taxon>
        <taxon>Actinomycetota</taxon>
        <taxon>Actinomycetes</taxon>
        <taxon>Micromonosporales</taxon>
        <taxon>Micromonosporaceae</taxon>
        <taxon>Catenuloplanes</taxon>
    </lineage>
</organism>
<accession>A0AAE3YMH4</accession>